<accession>A0A212KC19</accession>
<sequence length="31" mass="3619">MPQGKKKIGMEQPEHMVRAAPFFCRIYIAIQ</sequence>
<gene>
    <name evidence="1" type="ORF">KM92DES2_12640</name>
</gene>
<evidence type="ECO:0000313" key="1">
    <source>
        <dbReference type="EMBL" id="SBW09187.1"/>
    </source>
</evidence>
<dbReference type="AlphaFoldDB" id="A0A212KC19"/>
<dbReference type="EMBL" id="FLUP01000001">
    <property type="protein sequence ID" value="SBW09187.1"/>
    <property type="molecule type" value="Genomic_DNA"/>
</dbReference>
<protein>
    <submittedName>
        <fullName evidence="1">Uncharacterized protein</fullName>
    </submittedName>
</protein>
<organism evidence="1">
    <name type="scientific">uncultured Desulfovibrio sp</name>
    <dbReference type="NCBI Taxonomy" id="167968"/>
    <lineage>
        <taxon>Bacteria</taxon>
        <taxon>Pseudomonadati</taxon>
        <taxon>Thermodesulfobacteriota</taxon>
        <taxon>Desulfovibrionia</taxon>
        <taxon>Desulfovibrionales</taxon>
        <taxon>Desulfovibrionaceae</taxon>
        <taxon>Desulfovibrio</taxon>
        <taxon>environmental samples</taxon>
    </lineage>
</organism>
<name>A0A212KC19_9BACT</name>
<reference evidence="1" key="1">
    <citation type="submission" date="2016-04" db="EMBL/GenBank/DDBJ databases">
        <authorList>
            <person name="Evans L.H."/>
            <person name="Alamgir A."/>
            <person name="Owens N."/>
            <person name="Weber N.D."/>
            <person name="Virtaneva K."/>
            <person name="Barbian K."/>
            <person name="Babar A."/>
            <person name="Rosenke K."/>
        </authorList>
    </citation>
    <scope>NUCLEOTIDE SEQUENCE</scope>
    <source>
        <strain evidence="1">92-2</strain>
    </source>
</reference>
<proteinExistence type="predicted"/>